<feature type="transmembrane region" description="Helical" evidence="1">
    <location>
        <begin position="12"/>
        <end position="35"/>
    </location>
</feature>
<protein>
    <submittedName>
        <fullName evidence="2">Golgi apparatus membrane protein TVP23</fullName>
    </submittedName>
</protein>
<organism evidence="2">
    <name type="scientific">Rhizophora mucronata</name>
    <name type="common">Asiatic mangrove</name>
    <dbReference type="NCBI Taxonomy" id="61149"/>
    <lineage>
        <taxon>Eukaryota</taxon>
        <taxon>Viridiplantae</taxon>
        <taxon>Streptophyta</taxon>
        <taxon>Embryophyta</taxon>
        <taxon>Tracheophyta</taxon>
        <taxon>Spermatophyta</taxon>
        <taxon>Magnoliopsida</taxon>
        <taxon>eudicotyledons</taxon>
        <taxon>Gunneridae</taxon>
        <taxon>Pentapetalae</taxon>
        <taxon>rosids</taxon>
        <taxon>fabids</taxon>
        <taxon>Malpighiales</taxon>
        <taxon>Rhizophoraceae</taxon>
        <taxon>Rhizophora</taxon>
    </lineage>
</organism>
<dbReference type="EMBL" id="GGEC01013172">
    <property type="protein sequence ID" value="MBW93655.1"/>
    <property type="molecule type" value="Transcribed_RNA"/>
</dbReference>
<sequence>MRIQRYASFTFFSRLQLWHFIYFLLSLLITLSSFLW</sequence>
<keyword evidence="1" id="KW-0472">Membrane</keyword>
<evidence type="ECO:0000256" key="1">
    <source>
        <dbReference type="SAM" id="Phobius"/>
    </source>
</evidence>
<dbReference type="AlphaFoldDB" id="A0A2P2JJP1"/>
<proteinExistence type="predicted"/>
<name>A0A2P2JJP1_RHIMU</name>
<keyword evidence="1" id="KW-1133">Transmembrane helix</keyword>
<accession>A0A2P2JJP1</accession>
<reference evidence="2" key="1">
    <citation type="submission" date="2018-02" db="EMBL/GenBank/DDBJ databases">
        <title>Rhizophora mucronata_Transcriptome.</title>
        <authorList>
            <person name="Meera S.P."/>
            <person name="Sreeshan A."/>
            <person name="Augustine A."/>
        </authorList>
    </citation>
    <scope>NUCLEOTIDE SEQUENCE</scope>
    <source>
        <tissue evidence="2">Leaf</tissue>
    </source>
</reference>
<evidence type="ECO:0000313" key="2">
    <source>
        <dbReference type="EMBL" id="MBW93655.1"/>
    </source>
</evidence>
<keyword evidence="1" id="KW-0812">Transmembrane</keyword>